<dbReference type="RefSeq" id="WP_111334033.1">
    <property type="nucleotide sequence ID" value="NZ_CP030032.1"/>
</dbReference>
<dbReference type="CDD" id="cd17563">
    <property type="entry name" value="REC_RegA-like"/>
    <property type="match status" value="1"/>
</dbReference>
<evidence type="ECO:0000313" key="1">
    <source>
        <dbReference type="EMBL" id="AWV89427.1"/>
    </source>
</evidence>
<evidence type="ECO:0000313" key="2">
    <source>
        <dbReference type="Proteomes" id="UP000249799"/>
    </source>
</evidence>
<dbReference type="Pfam" id="PF02954">
    <property type="entry name" value="HTH_8"/>
    <property type="match status" value="1"/>
</dbReference>
<dbReference type="OrthoDB" id="9788090at2"/>
<name>A0A2Z4FKC8_9DELT</name>
<dbReference type="KEGG" id="bsed:DN745_08780"/>
<dbReference type="Gene3D" id="1.10.10.60">
    <property type="entry name" value="Homeodomain-like"/>
    <property type="match status" value="1"/>
</dbReference>
<reference evidence="1 2" key="1">
    <citation type="submission" date="2018-06" db="EMBL/GenBank/DDBJ databases">
        <title>Lujinxingia sediminis gen. nov. sp. nov., a new facultative anaerobic member of the class Deltaproteobacteria, and proposal of Lujinxingaceae fam. nov.</title>
        <authorList>
            <person name="Guo L.-Y."/>
            <person name="Li C.-M."/>
            <person name="Wang S."/>
            <person name="Du Z.-J."/>
        </authorList>
    </citation>
    <scope>NUCLEOTIDE SEQUENCE [LARGE SCALE GENOMIC DNA]</scope>
    <source>
        <strain evidence="1 2">FA350</strain>
    </source>
</reference>
<dbReference type="GO" id="GO:0043565">
    <property type="term" value="F:sequence-specific DNA binding"/>
    <property type="evidence" value="ECO:0007669"/>
    <property type="project" value="InterPro"/>
</dbReference>
<dbReference type="GO" id="GO:0000160">
    <property type="term" value="P:phosphorelay signal transduction system"/>
    <property type="evidence" value="ECO:0007669"/>
    <property type="project" value="InterPro"/>
</dbReference>
<dbReference type="SMART" id="SM00448">
    <property type="entry name" value="REC"/>
    <property type="match status" value="1"/>
</dbReference>
<dbReference type="Proteomes" id="UP000249799">
    <property type="component" value="Chromosome"/>
</dbReference>
<gene>
    <name evidence="1" type="ORF">DN745_08780</name>
</gene>
<sequence length="182" mass="19940">MPEKPTAHILIVDDDAVFCERLARSMRRRGFATSLATNHAQAITVTEENSADMAVIDLRLGADNGLELIRDLLAIAPNMRIVMLTGYGSIATAIDATRLGAVNFIQKPADADDILAAFERGERPPLSEAKMDYTPPSLARAEWEHIQRVLADCGGNISHTARALGIHRRTLQRKLDAFPPND</sequence>
<dbReference type="Gene3D" id="3.40.50.2300">
    <property type="match status" value="1"/>
</dbReference>
<dbReference type="PANTHER" id="PTHR32071">
    <property type="entry name" value="TRANSCRIPTIONAL REGULATORY PROTEIN"/>
    <property type="match status" value="1"/>
</dbReference>
<dbReference type="AlphaFoldDB" id="A0A2Z4FKC8"/>
<dbReference type="InterPro" id="IPR002197">
    <property type="entry name" value="HTH_Fis"/>
</dbReference>
<accession>A0A2Z4FKC8</accession>
<proteinExistence type="predicted"/>
<dbReference type="InterPro" id="IPR011006">
    <property type="entry name" value="CheY-like_superfamily"/>
</dbReference>
<dbReference type="InterPro" id="IPR009057">
    <property type="entry name" value="Homeodomain-like_sf"/>
</dbReference>
<dbReference type="SUPFAM" id="SSF52172">
    <property type="entry name" value="CheY-like"/>
    <property type="match status" value="1"/>
</dbReference>
<protein>
    <submittedName>
        <fullName evidence="1">Two-component system response regulator</fullName>
    </submittedName>
</protein>
<dbReference type="PRINTS" id="PR01590">
    <property type="entry name" value="HTHFIS"/>
</dbReference>
<dbReference type="Pfam" id="PF00072">
    <property type="entry name" value="Response_reg"/>
    <property type="match status" value="1"/>
</dbReference>
<dbReference type="PROSITE" id="PS50110">
    <property type="entry name" value="RESPONSE_REGULATORY"/>
    <property type="match status" value="1"/>
</dbReference>
<dbReference type="EMBL" id="CP030032">
    <property type="protein sequence ID" value="AWV89427.1"/>
    <property type="molecule type" value="Genomic_DNA"/>
</dbReference>
<keyword evidence="2" id="KW-1185">Reference proteome</keyword>
<dbReference type="InterPro" id="IPR001789">
    <property type="entry name" value="Sig_transdc_resp-reg_receiver"/>
</dbReference>
<organism evidence="1 2">
    <name type="scientific">Bradymonas sediminis</name>
    <dbReference type="NCBI Taxonomy" id="1548548"/>
    <lineage>
        <taxon>Bacteria</taxon>
        <taxon>Deltaproteobacteria</taxon>
        <taxon>Bradymonadales</taxon>
        <taxon>Bradymonadaceae</taxon>
        <taxon>Bradymonas</taxon>
    </lineage>
</organism>
<dbReference type="SUPFAM" id="SSF46689">
    <property type="entry name" value="Homeodomain-like"/>
    <property type="match status" value="1"/>
</dbReference>